<name>A0ABN9VEW0_9DINO</name>
<comment type="caution">
    <text evidence="1">The sequence shown here is derived from an EMBL/GenBank/DDBJ whole genome shotgun (WGS) entry which is preliminary data.</text>
</comment>
<protein>
    <recommendedName>
        <fullName evidence="3">RNA-directed RNA polymerase</fullName>
    </recommendedName>
</protein>
<accession>A0ABN9VEW0</accession>
<evidence type="ECO:0000313" key="2">
    <source>
        <dbReference type="Proteomes" id="UP001189429"/>
    </source>
</evidence>
<gene>
    <name evidence="1" type="ORF">PCOR1329_LOCUS57431</name>
</gene>
<dbReference type="Proteomes" id="UP001189429">
    <property type="component" value="Unassembled WGS sequence"/>
</dbReference>
<evidence type="ECO:0008006" key="3">
    <source>
        <dbReference type="Google" id="ProtNLM"/>
    </source>
</evidence>
<reference evidence="1" key="1">
    <citation type="submission" date="2023-10" db="EMBL/GenBank/DDBJ databases">
        <authorList>
            <person name="Chen Y."/>
            <person name="Shah S."/>
            <person name="Dougan E. K."/>
            <person name="Thang M."/>
            <person name="Chan C."/>
        </authorList>
    </citation>
    <scope>NUCLEOTIDE SEQUENCE [LARGE SCALE GENOMIC DNA]</scope>
</reference>
<dbReference type="EMBL" id="CAUYUJ010017095">
    <property type="protein sequence ID" value="CAK0871670.1"/>
    <property type="molecule type" value="Genomic_DNA"/>
</dbReference>
<proteinExistence type="predicted"/>
<sequence length="512" mass="57548">MRDAGTVPNNVRELDEKLGDKHPDFCLTCVDFGLPYTNENLQAGRWQKESDTYPGDQADWLDMLKKRQQVQTAMGIQAEKWSKYLQNEFSKQLDPGKHTQAGLSKVHKTLLEYQMDGIDGDIAKMQVRVRQLIKEWEAKVEAASDKVKNVTSQKIWHKVLAFLAKGLMRYFDTTQECESTLMDTAEEIKACGGECWFNEEMDRRITKFCKDCGLLAESDCKLACLASWFRLLDELSVMLAFSPMKCLTKFRKTNAFDRMGSGTAGTINTFDVMVELLCDKKSAPYDDGNKQPKPPIVGLLHVFQKRMMMLMERDIVQGFEAVKNSHEGRQAFLEFSKQSGLGEEEMAELKTALKTAIMEYAKRTVDQYINGVKDLETGATIRKSGICVTARPGDAAGEGPLHWLQPFPLHYFNGQLPWRLLRIHPDAEKALADAGGWVADPDDQDDVTDDLIVPRNPNGEDMQLPAAIATAVPAQYQHARRVVLLVPSSRPGILISCPSWTRLYGAVVGRSP</sequence>
<organism evidence="1 2">
    <name type="scientific">Prorocentrum cordatum</name>
    <dbReference type="NCBI Taxonomy" id="2364126"/>
    <lineage>
        <taxon>Eukaryota</taxon>
        <taxon>Sar</taxon>
        <taxon>Alveolata</taxon>
        <taxon>Dinophyceae</taxon>
        <taxon>Prorocentrales</taxon>
        <taxon>Prorocentraceae</taxon>
        <taxon>Prorocentrum</taxon>
    </lineage>
</organism>
<evidence type="ECO:0000313" key="1">
    <source>
        <dbReference type="EMBL" id="CAK0871670.1"/>
    </source>
</evidence>
<keyword evidence="2" id="KW-1185">Reference proteome</keyword>